<comment type="caution">
    <text evidence="2">The sequence shown here is derived from an EMBL/GenBank/DDBJ whole genome shotgun (WGS) entry which is preliminary data.</text>
</comment>
<feature type="domain" description="Calcineurin-like phosphoesterase" evidence="1">
    <location>
        <begin position="160"/>
        <end position="312"/>
    </location>
</feature>
<accession>A0A1Y1UWS7</accession>
<evidence type="ECO:0000259" key="1">
    <source>
        <dbReference type="Pfam" id="PF00149"/>
    </source>
</evidence>
<dbReference type="STRING" id="1754191.A0A1Y1UWS7"/>
<organism evidence="2 3">
    <name type="scientific">Piromyces finnis</name>
    <dbReference type="NCBI Taxonomy" id="1754191"/>
    <lineage>
        <taxon>Eukaryota</taxon>
        <taxon>Fungi</taxon>
        <taxon>Fungi incertae sedis</taxon>
        <taxon>Chytridiomycota</taxon>
        <taxon>Chytridiomycota incertae sedis</taxon>
        <taxon>Neocallimastigomycetes</taxon>
        <taxon>Neocallimastigales</taxon>
        <taxon>Neocallimastigaceae</taxon>
        <taxon>Piromyces</taxon>
    </lineage>
</organism>
<dbReference type="SUPFAM" id="SSF56300">
    <property type="entry name" value="Metallo-dependent phosphatases"/>
    <property type="match status" value="1"/>
</dbReference>
<dbReference type="PANTHER" id="PTHR46546:SF4">
    <property type="entry name" value="SHEWANELLA-LIKE PROTEIN PHOSPHATASE 1"/>
    <property type="match status" value="1"/>
</dbReference>
<dbReference type="EMBL" id="MCFH01000063">
    <property type="protein sequence ID" value="ORX42557.1"/>
    <property type="molecule type" value="Genomic_DNA"/>
</dbReference>
<dbReference type="OrthoDB" id="5976022at2759"/>
<dbReference type="InterPro" id="IPR029052">
    <property type="entry name" value="Metallo-depent_PP-like"/>
</dbReference>
<sequence>MGSGKNYTEDDFILLFNNFESNRHYLKNDNNEYKNYAIKEIMKGLLKLNKLKTPYDSVPEGGVPGFLLEKIPMQVIKSMKASNNVSNYEMRSIFPFILDNDICNILERNKNETLLQGISNTQDASCTKFKSNKLNSIFHWKDKLLSHGHPKKLSKKDYKRVVAVGDIHGDYQKLITILRNAKIIDKKNQWIAKKTVLVQIGDLMDREKGIKKILDLMKNLKKQAPKKDSAVHLLLGNHEIDNLQARYFFTSADDIKSFNTLEEREKAFSINGKYGKLLRKEMDVTVAVKDSLFVHAGLYPEFAELGLKKINDHVHNILSTAPSFVDICELKKNQIEHPLYSDEIINGDKSPIGTRDFASLSESEICPEVEKTLTLTNTKRMIVGHTIQNYGEMITRCNDKLIIIDIGMSACYGGFTGYLEILNDKNEMWFRYN</sequence>
<dbReference type="Gene3D" id="3.60.21.10">
    <property type="match status" value="1"/>
</dbReference>
<dbReference type="InterPro" id="IPR004843">
    <property type="entry name" value="Calcineurin-like_PHP"/>
</dbReference>
<dbReference type="Proteomes" id="UP000193719">
    <property type="component" value="Unassembled WGS sequence"/>
</dbReference>
<gene>
    <name evidence="2" type="ORF">BCR36DRAFT_374433</name>
</gene>
<reference evidence="2 3" key="2">
    <citation type="submission" date="2016-08" db="EMBL/GenBank/DDBJ databases">
        <title>Pervasive Adenine N6-methylation of Active Genes in Fungi.</title>
        <authorList>
            <consortium name="DOE Joint Genome Institute"/>
            <person name="Mondo S.J."/>
            <person name="Dannebaum R.O."/>
            <person name="Kuo R.C."/>
            <person name="Labutti K."/>
            <person name="Haridas S."/>
            <person name="Kuo A."/>
            <person name="Salamov A."/>
            <person name="Ahrendt S.R."/>
            <person name="Lipzen A."/>
            <person name="Sullivan W."/>
            <person name="Andreopoulos W.B."/>
            <person name="Clum A."/>
            <person name="Lindquist E."/>
            <person name="Daum C."/>
            <person name="Ramamoorthy G.K."/>
            <person name="Gryganskyi A."/>
            <person name="Culley D."/>
            <person name="Magnuson J.K."/>
            <person name="James T.Y."/>
            <person name="O'Malley M.A."/>
            <person name="Stajich J.E."/>
            <person name="Spatafora J.W."/>
            <person name="Visel A."/>
            <person name="Grigoriev I.V."/>
        </authorList>
    </citation>
    <scope>NUCLEOTIDE SEQUENCE [LARGE SCALE GENOMIC DNA]</scope>
    <source>
        <strain evidence="3">finn</strain>
    </source>
</reference>
<dbReference type="Pfam" id="PF00149">
    <property type="entry name" value="Metallophos"/>
    <property type="match status" value="1"/>
</dbReference>
<reference evidence="2 3" key="1">
    <citation type="submission" date="2016-08" db="EMBL/GenBank/DDBJ databases">
        <title>Genomes of anaerobic fungi encode conserved fungal cellulosomes for biomass hydrolysis.</title>
        <authorList>
            <consortium name="DOE Joint Genome Institute"/>
            <person name="Haitjema C.H."/>
            <person name="Gilmore S.P."/>
            <person name="Henske J.K."/>
            <person name="Solomon K.V."/>
            <person name="De Groot R."/>
            <person name="Kuo A."/>
            <person name="Mondo S.J."/>
            <person name="Salamov A.A."/>
            <person name="Labutti K."/>
            <person name="Zhao Z."/>
            <person name="Chiniquy J."/>
            <person name="Barry K."/>
            <person name="Brewer H.M."/>
            <person name="Purvine S.O."/>
            <person name="Wright A.T."/>
            <person name="Boxma B."/>
            <person name="Van Alen T."/>
            <person name="Hackstein J.H."/>
            <person name="Baker S.E."/>
            <person name="Grigoriev I.V."/>
            <person name="O'Malley M.A."/>
        </authorList>
    </citation>
    <scope>NUCLEOTIDE SEQUENCE [LARGE SCALE GENOMIC DNA]</scope>
    <source>
        <strain evidence="3">finn</strain>
    </source>
</reference>
<evidence type="ECO:0000313" key="2">
    <source>
        <dbReference type="EMBL" id="ORX42557.1"/>
    </source>
</evidence>
<name>A0A1Y1UWS7_9FUNG</name>
<dbReference type="GO" id="GO:0016787">
    <property type="term" value="F:hydrolase activity"/>
    <property type="evidence" value="ECO:0007669"/>
    <property type="project" value="InterPro"/>
</dbReference>
<proteinExistence type="predicted"/>
<dbReference type="PANTHER" id="PTHR46546">
    <property type="entry name" value="SHEWANELLA-LIKE PROTEIN PHOSPHATASE 1"/>
    <property type="match status" value="1"/>
</dbReference>
<evidence type="ECO:0000313" key="3">
    <source>
        <dbReference type="Proteomes" id="UP000193719"/>
    </source>
</evidence>
<keyword evidence="3" id="KW-1185">Reference proteome</keyword>
<dbReference type="AlphaFoldDB" id="A0A1Y1UWS7"/>
<protein>
    <submittedName>
        <fullName evidence="2">Metallo-dependent phosphatase</fullName>
    </submittedName>
</protein>